<name>A0A0A9SSK9_ARUDO</name>
<protein>
    <submittedName>
        <fullName evidence="1">Uncharacterized protein</fullName>
    </submittedName>
</protein>
<organism evidence="1">
    <name type="scientific">Arundo donax</name>
    <name type="common">Giant reed</name>
    <name type="synonym">Donax arundinaceus</name>
    <dbReference type="NCBI Taxonomy" id="35708"/>
    <lineage>
        <taxon>Eukaryota</taxon>
        <taxon>Viridiplantae</taxon>
        <taxon>Streptophyta</taxon>
        <taxon>Embryophyta</taxon>
        <taxon>Tracheophyta</taxon>
        <taxon>Spermatophyta</taxon>
        <taxon>Magnoliopsida</taxon>
        <taxon>Liliopsida</taxon>
        <taxon>Poales</taxon>
        <taxon>Poaceae</taxon>
        <taxon>PACMAD clade</taxon>
        <taxon>Arundinoideae</taxon>
        <taxon>Arundineae</taxon>
        <taxon>Arundo</taxon>
    </lineage>
</organism>
<reference evidence="1" key="2">
    <citation type="journal article" date="2015" name="Data Brief">
        <title>Shoot transcriptome of the giant reed, Arundo donax.</title>
        <authorList>
            <person name="Barrero R.A."/>
            <person name="Guerrero F.D."/>
            <person name="Moolhuijzen P."/>
            <person name="Goolsby J.A."/>
            <person name="Tidwell J."/>
            <person name="Bellgard S.E."/>
            <person name="Bellgard M.I."/>
        </authorList>
    </citation>
    <scope>NUCLEOTIDE SEQUENCE</scope>
    <source>
        <tissue evidence="1">Shoot tissue taken approximately 20 cm above the soil surface</tissue>
    </source>
</reference>
<evidence type="ECO:0000313" key="1">
    <source>
        <dbReference type="EMBL" id="JAD35070.1"/>
    </source>
</evidence>
<sequence>MSMIHLPKDAILKCFSLEVKTLQLEWFCQTNRSILYAELYAGHPPSLSPPSI</sequence>
<accession>A0A0A9SSK9</accession>
<proteinExistence type="predicted"/>
<reference evidence="1" key="1">
    <citation type="submission" date="2014-09" db="EMBL/GenBank/DDBJ databases">
        <authorList>
            <person name="Magalhaes I.L.F."/>
            <person name="Oliveira U."/>
            <person name="Santos F.R."/>
            <person name="Vidigal T.H.D.A."/>
            <person name="Brescovit A.D."/>
            <person name="Santos A.J."/>
        </authorList>
    </citation>
    <scope>NUCLEOTIDE SEQUENCE</scope>
    <source>
        <tissue evidence="1">Shoot tissue taken approximately 20 cm above the soil surface</tissue>
    </source>
</reference>
<dbReference type="EMBL" id="GBRH01262825">
    <property type="protein sequence ID" value="JAD35070.1"/>
    <property type="molecule type" value="Transcribed_RNA"/>
</dbReference>
<dbReference type="AlphaFoldDB" id="A0A0A9SSK9"/>